<feature type="domain" description="Fungal-type protein kinase" evidence="1">
    <location>
        <begin position="9"/>
        <end position="98"/>
    </location>
</feature>
<dbReference type="Pfam" id="PF17667">
    <property type="entry name" value="Pkinase_fungal"/>
    <property type="match status" value="1"/>
</dbReference>
<evidence type="ECO:0000313" key="3">
    <source>
        <dbReference type="Proteomes" id="UP001437256"/>
    </source>
</evidence>
<protein>
    <recommendedName>
        <fullName evidence="1">Fungal-type protein kinase domain-containing protein</fullName>
    </recommendedName>
</protein>
<keyword evidence="3" id="KW-1185">Reference proteome</keyword>
<comment type="caution">
    <text evidence="2">The sequence shown here is derived from an EMBL/GenBank/DDBJ whole genome shotgun (WGS) entry which is preliminary data.</text>
</comment>
<reference evidence="2 3" key="1">
    <citation type="submission" date="2024-05" db="EMBL/GenBank/DDBJ databases">
        <title>A draft genome resource for the thread blight pathogen Marasmius tenuissimus strain MS-2.</title>
        <authorList>
            <person name="Yulfo-Soto G.E."/>
            <person name="Baruah I.K."/>
            <person name="Amoako-Attah I."/>
            <person name="Bukari Y."/>
            <person name="Meinhardt L.W."/>
            <person name="Bailey B.A."/>
            <person name="Cohen S.P."/>
        </authorList>
    </citation>
    <scope>NUCLEOTIDE SEQUENCE [LARGE SCALE GENOMIC DNA]</scope>
    <source>
        <strain evidence="2 3">MS-2</strain>
    </source>
</reference>
<sequence length="271" mass="31296">MLDNVNRSDMCIVWQNRQENSARDNIDWTNVVVPVQLKRYLEDGMENAGRIVSDASRIIENDATRLFVYGMTIEDTRGHLFYFSSSHYFTTPFDLKKTVAALSSHRSGALVGRFGHVWRVTDADTGQQYVLKQTSVEVSSTTEGDRYSQIKDSLRKEGLHRVADHNFLCYEEEEVIPDTEDRYELDTSEGSSDIVGWLHLVNKEPPQTTEKAKAFTHSHFANAHVDSEQPPPSGALKRSTHFTRRQLYRILFPFDDQLVLYSQNRRLWYLV</sequence>
<evidence type="ECO:0000313" key="2">
    <source>
        <dbReference type="EMBL" id="KAL0067762.1"/>
    </source>
</evidence>
<accession>A0ABR3A331</accession>
<evidence type="ECO:0000259" key="1">
    <source>
        <dbReference type="Pfam" id="PF17667"/>
    </source>
</evidence>
<organism evidence="2 3">
    <name type="scientific">Marasmius tenuissimus</name>
    <dbReference type="NCBI Taxonomy" id="585030"/>
    <lineage>
        <taxon>Eukaryota</taxon>
        <taxon>Fungi</taxon>
        <taxon>Dikarya</taxon>
        <taxon>Basidiomycota</taxon>
        <taxon>Agaricomycotina</taxon>
        <taxon>Agaricomycetes</taxon>
        <taxon>Agaricomycetidae</taxon>
        <taxon>Agaricales</taxon>
        <taxon>Marasmiineae</taxon>
        <taxon>Marasmiaceae</taxon>
        <taxon>Marasmius</taxon>
    </lineage>
</organism>
<name>A0ABR3A331_9AGAR</name>
<gene>
    <name evidence="2" type="ORF">AAF712_005202</name>
</gene>
<proteinExistence type="predicted"/>
<dbReference type="InterPro" id="IPR040976">
    <property type="entry name" value="Pkinase_fungal"/>
</dbReference>
<dbReference type="EMBL" id="JBBXMP010000023">
    <property type="protein sequence ID" value="KAL0067762.1"/>
    <property type="molecule type" value="Genomic_DNA"/>
</dbReference>
<dbReference type="Proteomes" id="UP001437256">
    <property type="component" value="Unassembled WGS sequence"/>
</dbReference>